<protein>
    <recommendedName>
        <fullName evidence="2">Potassium channel domain-containing protein</fullName>
    </recommendedName>
</protein>
<feature type="transmembrane region" description="Helical" evidence="1">
    <location>
        <begin position="49"/>
        <end position="69"/>
    </location>
</feature>
<sequence length="278" mass="31607">MSSIIILLMTMGILAHVFQKIWKSKNYLLKYLSQVGGQKTKVLRLKQSFYVPFITIHCIIGIVIGYFIFKKDSDGEFAYRVFLSAIVALSFLLILLVVYFCLFVVIKEIICMKDTTINIILSYSIVSFAILFTQILTKNIDYPKGFIWISVVLYAVNLFGIGRVVMTIFKKKVLVKSIWSIALMNITFIIIALTNIAYEMQHVFKTPCYSRVLTSWGDAFYFVVISFFTVGYGDLYPVCETTKILSIVIILSGFTFTAVFVSAALSTTIEHFGSMEKK</sequence>
<feature type="transmembrane region" description="Helical" evidence="1">
    <location>
        <begin position="244"/>
        <end position="269"/>
    </location>
</feature>
<dbReference type="Gene3D" id="1.10.287.70">
    <property type="match status" value="1"/>
</dbReference>
<dbReference type="Proteomes" id="UP000595897">
    <property type="component" value="Chromosome"/>
</dbReference>
<dbReference type="EMBL" id="AP024169">
    <property type="protein sequence ID" value="BCN32658.1"/>
    <property type="molecule type" value="Genomic_DNA"/>
</dbReference>
<keyword evidence="1" id="KW-0472">Membrane</keyword>
<gene>
    <name evidence="3" type="ORF">bsdtb5_39530</name>
</gene>
<evidence type="ECO:0000259" key="2">
    <source>
        <dbReference type="Pfam" id="PF07885"/>
    </source>
</evidence>
<evidence type="ECO:0000313" key="4">
    <source>
        <dbReference type="Proteomes" id="UP000595897"/>
    </source>
</evidence>
<keyword evidence="1" id="KW-0812">Transmembrane</keyword>
<feature type="transmembrane region" description="Helical" evidence="1">
    <location>
        <begin position="178"/>
        <end position="198"/>
    </location>
</feature>
<feature type="transmembrane region" description="Helical" evidence="1">
    <location>
        <begin position="117"/>
        <end position="137"/>
    </location>
</feature>
<proteinExistence type="predicted"/>
<dbReference type="Pfam" id="PF07885">
    <property type="entry name" value="Ion_trans_2"/>
    <property type="match status" value="1"/>
</dbReference>
<dbReference type="KEGG" id="ahb:bsdtb5_39530"/>
<evidence type="ECO:0000313" key="3">
    <source>
        <dbReference type="EMBL" id="BCN32658.1"/>
    </source>
</evidence>
<feature type="transmembrane region" description="Helical" evidence="1">
    <location>
        <begin position="146"/>
        <end position="166"/>
    </location>
</feature>
<feature type="transmembrane region" description="Helical" evidence="1">
    <location>
        <begin position="219"/>
        <end position="238"/>
    </location>
</feature>
<keyword evidence="1" id="KW-1133">Transmembrane helix</keyword>
<feature type="transmembrane region" description="Helical" evidence="1">
    <location>
        <begin position="81"/>
        <end position="105"/>
    </location>
</feature>
<evidence type="ECO:0000256" key="1">
    <source>
        <dbReference type="SAM" id="Phobius"/>
    </source>
</evidence>
<accession>A0A7R7IEF2</accession>
<dbReference type="AlphaFoldDB" id="A0A7R7IEF2"/>
<organism evidence="3 4">
    <name type="scientific">Anaeromicropila herbilytica</name>
    <dbReference type="NCBI Taxonomy" id="2785025"/>
    <lineage>
        <taxon>Bacteria</taxon>
        <taxon>Bacillati</taxon>
        <taxon>Bacillota</taxon>
        <taxon>Clostridia</taxon>
        <taxon>Lachnospirales</taxon>
        <taxon>Lachnospiraceae</taxon>
        <taxon>Anaeromicropila</taxon>
    </lineage>
</organism>
<feature type="domain" description="Potassium channel" evidence="2">
    <location>
        <begin position="213"/>
        <end position="265"/>
    </location>
</feature>
<reference evidence="3 4" key="1">
    <citation type="submission" date="2020-11" db="EMBL/GenBank/DDBJ databases">
        <title>Draft genome sequencing of a Lachnospiraceae strain isolated from anoxic soil subjected to BSD treatment.</title>
        <authorList>
            <person name="Uek A."/>
            <person name="Tonouchi A."/>
        </authorList>
    </citation>
    <scope>NUCLEOTIDE SEQUENCE [LARGE SCALE GENOMIC DNA]</scope>
    <source>
        <strain evidence="3 4">TB5</strain>
    </source>
</reference>
<dbReference type="SUPFAM" id="SSF81324">
    <property type="entry name" value="Voltage-gated potassium channels"/>
    <property type="match status" value="1"/>
</dbReference>
<dbReference type="InterPro" id="IPR013099">
    <property type="entry name" value="K_chnl_dom"/>
</dbReference>
<dbReference type="RefSeq" id="WP_271713686.1">
    <property type="nucleotide sequence ID" value="NZ_AP024169.1"/>
</dbReference>
<name>A0A7R7IEF2_9FIRM</name>
<keyword evidence="4" id="KW-1185">Reference proteome</keyword>